<organism evidence="1 2">
    <name type="scientific">Aduncisulcus paluster</name>
    <dbReference type="NCBI Taxonomy" id="2918883"/>
    <lineage>
        <taxon>Eukaryota</taxon>
        <taxon>Metamonada</taxon>
        <taxon>Carpediemonas-like organisms</taxon>
        <taxon>Aduncisulcus</taxon>
    </lineage>
</organism>
<evidence type="ECO:0000313" key="1">
    <source>
        <dbReference type="EMBL" id="GKT29906.1"/>
    </source>
</evidence>
<evidence type="ECO:0008006" key="3">
    <source>
        <dbReference type="Google" id="ProtNLM"/>
    </source>
</evidence>
<protein>
    <recommendedName>
        <fullName evidence="3">Alpha/beta hydrolase</fullName>
    </recommendedName>
</protein>
<keyword evidence="2" id="KW-1185">Reference proteome</keyword>
<name>A0ABQ5KBG4_9EUKA</name>
<sequence length="128" mass="14816">IGAYFSLLAYKDDVIKQSLFLSPVVDMESIISKLMSWFEVTEKRLEKEQTISTPIGETLYWDYYCYVKENPIILWNSPTSILYGSKDELCDFATISAFEDKFTCDLEVMEGGEHFFTQKNKYRATEAG</sequence>
<gene>
    <name evidence="1" type="ORF">ADUPG1_001291</name>
</gene>
<dbReference type="Gene3D" id="3.40.50.1820">
    <property type="entry name" value="alpha/beta hydrolase"/>
    <property type="match status" value="1"/>
</dbReference>
<dbReference type="Proteomes" id="UP001057375">
    <property type="component" value="Unassembled WGS sequence"/>
</dbReference>
<dbReference type="SUPFAM" id="SSF53474">
    <property type="entry name" value="alpha/beta-Hydrolases"/>
    <property type="match status" value="1"/>
</dbReference>
<proteinExistence type="predicted"/>
<feature type="non-terminal residue" evidence="1">
    <location>
        <position position="1"/>
    </location>
</feature>
<accession>A0ABQ5KBG4</accession>
<dbReference type="EMBL" id="BQXS01000985">
    <property type="protein sequence ID" value="GKT29906.1"/>
    <property type="molecule type" value="Genomic_DNA"/>
</dbReference>
<dbReference type="InterPro" id="IPR029058">
    <property type="entry name" value="AB_hydrolase_fold"/>
</dbReference>
<comment type="caution">
    <text evidence="1">The sequence shown here is derived from an EMBL/GenBank/DDBJ whole genome shotgun (WGS) entry which is preliminary data.</text>
</comment>
<reference evidence="1" key="1">
    <citation type="submission" date="2022-03" db="EMBL/GenBank/DDBJ databases">
        <title>Draft genome sequence of Aduncisulcus paluster, a free-living microaerophilic Fornicata.</title>
        <authorList>
            <person name="Yuyama I."/>
            <person name="Kume K."/>
            <person name="Tamura T."/>
            <person name="Inagaki Y."/>
            <person name="Hashimoto T."/>
        </authorList>
    </citation>
    <scope>NUCLEOTIDE SEQUENCE</scope>
    <source>
        <strain evidence="1">NY0171</strain>
    </source>
</reference>
<evidence type="ECO:0000313" key="2">
    <source>
        <dbReference type="Proteomes" id="UP001057375"/>
    </source>
</evidence>